<protein>
    <submittedName>
        <fullName evidence="5">t-SNARE coiled-coil homology domain-containing protein</fullName>
    </submittedName>
</protein>
<dbReference type="Proteomes" id="UP000274756">
    <property type="component" value="Unassembled WGS sequence"/>
</dbReference>
<dbReference type="OrthoDB" id="5792205at2759"/>
<evidence type="ECO:0000313" key="4">
    <source>
        <dbReference type="Proteomes" id="UP000274756"/>
    </source>
</evidence>
<keyword evidence="1" id="KW-1133">Transmembrane helix</keyword>
<keyword evidence="1" id="KW-0472">Membrane</keyword>
<keyword evidence="1" id="KW-0812">Transmembrane</keyword>
<sequence>MVFIDDEIKDIQTTIKEIHKALFKVDKHLDKALPMMEEGIKQFNQVVRGIVKDINTVRNGTINIASKFPSRTIYIALLIFIDIFLWIFVLLLIFYLIKSLRNYYCKSNESNDDSKMPLKILNNLRYSPNHEFNSSSIKASSSNFIDSDRNFLLSSNS</sequence>
<organism evidence="3 5">
    <name type="scientific">Dracunculus medinensis</name>
    <name type="common">Guinea worm</name>
    <dbReference type="NCBI Taxonomy" id="318479"/>
    <lineage>
        <taxon>Eukaryota</taxon>
        <taxon>Metazoa</taxon>
        <taxon>Ecdysozoa</taxon>
        <taxon>Nematoda</taxon>
        <taxon>Chromadorea</taxon>
        <taxon>Rhabditida</taxon>
        <taxon>Spirurina</taxon>
        <taxon>Dracunculoidea</taxon>
        <taxon>Dracunculidae</taxon>
        <taxon>Dracunculus</taxon>
    </lineage>
</organism>
<reference evidence="2 4" key="2">
    <citation type="submission" date="2018-11" db="EMBL/GenBank/DDBJ databases">
        <authorList>
            <consortium name="Pathogen Informatics"/>
        </authorList>
    </citation>
    <scope>NUCLEOTIDE SEQUENCE [LARGE SCALE GENOMIC DNA]</scope>
</reference>
<evidence type="ECO:0000313" key="3">
    <source>
        <dbReference type="Proteomes" id="UP000038040"/>
    </source>
</evidence>
<dbReference type="Proteomes" id="UP000038040">
    <property type="component" value="Unplaced"/>
</dbReference>
<proteinExistence type="predicted"/>
<reference evidence="5" key="1">
    <citation type="submission" date="2017-02" db="UniProtKB">
        <authorList>
            <consortium name="WormBaseParasite"/>
        </authorList>
    </citation>
    <scope>IDENTIFICATION</scope>
</reference>
<name>A0A0N4UAA8_DRAME</name>
<dbReference type="WBParaSite" id="DME_0000407101-mRNA-1">
    <property type="protein sequence ID" value="DME_0000407101-mRNA-1"/>
    <property type="gene ID" value="DME_0000407101"/>
</dbReference>
<evidence type="ECO:0000256" key="1">
    <source>
        <dbReference type="SAM" id="Phobius"/>
    </source>
</evidence>
<evidence type="ECO:0000313" key="5">
    <source>
        <dbReference type="WBParaSite" id="DME_0000407101-mRNA-1"/>
    </source>
</evidence>
<feature type="transmembrane region" description="Helical" evidence="1">
    <location>
        <begin position="73"/>
        <end position="97"/>
    </location>
</feature>
<gene>
    <name evidence="2" type="ORF">DME_LOCUS435</name>
</gene>
<accession>A0A0N4UAA8</accession>
<dbReference type="AlphaFoldDB" id="A0A0N4UAA8"/>
<evidence type="ECO:0000313" key="2">
    <source>
        <dbReference type="EMBL" id="VDN50462.1"/>
    </source>
</evidence>
<dbReference type="EMBL" id="UYYG01000003">
    <property type="protein sequence ID" value="VDN50462.1"/>
    <property type="molecule type" value="Genomic_DNA"/>
</dbReference>
<keyword evidence="4" id="KW-1185">Reference proteome</keyword>